<evidence type="ECO:0000313" key="4">
    <source>
        <dbReference type="Proteomes" id="UP000547209"/>
    </source>
</evidence>
<organism evidence="3 4">
    <name type="scientific">Cohnella nanjingensis</name>
    <dbReference type="NCBI Taxonomy" id="1387779"/>
    <lineage>
        <taxon>Bacteria</taxon>
        <taxon>Bacillati</taxon>
        <taxon>Bacillota</taxon>
        <taxon>Bacilli</taxon>
        <taxon>Bacillales</taxon>
        <taxon>Paenibacillaceae</taxon>
        <taxon>Cohnella</taxon>
    </lineage>
</organism>
<dbReference type="EMBL" id="JACJVP010000041">
    <property type="protein sequence ID" value="MBB6673807.1"/>
    <property type="molecule type" value="Genomic_DNA"/>
</dbReference>
<dbReference type="InterPro" id="IPR013538">
    <property type="entry name" value="ASHA1/2-like_C"/>
</dbReference>
<protein>
    <submittedName>
        <fullName evidence="3">SRPBCC domain-containing protein</fullName>
    </submittedName>
</protein>
<name>A0A7X0VH61_9BACL</name>
<keyword evidence="4" id="KW-1185">Reference proteome</keyword>
<evidence type="ECO:0000259" key="2">
    <source>
        <dbReference type="Pfam" id="PF08327"/>
    </source>
</evidence>
<dbReference type="Gene3D" id="3.30.530.20">
    <property type="match status" value="1"/>
</dbReference>
<evidence type="ECO:0000256" key="1">
    <source>
        <dbReference type="ARBA" id="ARBA00006817"/>
    </source>
</evidence>
<comment type="caution">
    <text evidence="3">The sequence shown here is derived from an EMBL/GenBank/DDBJ whole genome shotgun (WGS) entry which is preliminary data.</text>
</comment>
<comment type="similarity">
    <text evidence="1">Belongs to the AHA1 family.</text>
</comment>
<dbReference type="SUPFAM" id="SSF55961">
    <property type="entry name" value="Bet v1-like"/>
    <property type="match status" value="1"/>
</dbReference>
<dbReference type="AlphaFoldDB" id="A0A7X0VH61"/>
<proteinExistence type="inferred from homology"/>
<evidence type="ECO:0000313" key="3">
    <source>
        <dbReference type="EMBL" id="MBB6673807.1"/>
    </source>
</evidence>
<feature type="domain" description="Activator of Hsp90 ATPase homologue 1/2-like C-terminal" evidence="2">
    <location>
        <begin position="26"/>
        <end position="160"/>
    </location>
</feature>
<sequence>MKTNQTNGKAVTRVDDLSLTVERTFDAPRELVWKAWTEPEHVALWWGFQGVKLPICEIDLREGGSYRFVQRFADGNEMPFKGVYREVIRPESLVYTQIFDVEPYSTHESVVSDTFIELPIGMTKLTSRTEFATAEALKGALAAGAETGAIASMERFAEHLKSLATDATKGKFPDAPFPESIE</sequence>
<dbReference type="InterPro" id="IPR023393">
    <property type="entry name" value="START-like_dom_sf"/>
</dbReference>
<dbReference type="Pfam" id="PF08327">
    <property type="entry name" value="AHSA1"/>
    <property type="match status" value="1"/>
</dbReference>
<dbReference type="RefSeq" id="WP_185671655.1">
    <property type="nucleotide sequence ID" value="NZ_JACJVP010000041.1"/>
</dbReference>
<reference evidence="3 4" key="1">
    <citation type="submission" date="2020-08" db="EMBL/GenBank/DDBJ databases">
        <title>Cohnella phylogeny.</title>
        <authorList>
            <person name="Dunlap C."/>
        </authorList>
    </citation>
    <scope>NUCLEOTIDE SEQUENCE [LARGE SCALE GENOMIC DNA]</scope>
    <source>
        <strain evidence="3 4">DSM 28246</strain>
    </source>
</reference>
<gene>
    <name evidence="3" type="ORF">H7C19_24295</name>
</gene>
<dbReference type="Proteomes" id="UP000547209">
    <property type="component" value="Unassembled WGS sequence"/>
</dbReference>
<accession>A0A7X0VH61</accession>